<protein>
    <submittedName>
        <fullName evidence="4">DUF4129 domain-containing protein</fullName>
    </submittedName>
</protein>
<feature type="domain" description="Protein-glutamine gamma-glutamyltransferase-like C-terminal" evidence="3">
    <location>
        <begin position="412"/>
        <end position="480"/>
    </location>
</feature>
<feature type="transmembrane region" description="Helical" evidence="2">
    <location>
        <begin position="20"/>
        <end position="46"/>
    </location>
</feature>
<evidence type="ECO:0000256" key="1">
    <source>
        <dbReference type="SAM" id="MobiDB-lite"/>
    </source>
</evidence>
<proteinExistence type="predicted"/>
<feature type="transmembrane region" description="Helical" evidence="2">
    <location>
        <begin position="58"/>
        <end position="77"/>
    </location>
</feature>
<evidence type="ECO:0000259" key="3">
    <source>
        <dbReference type="Pfam" id="PF13559"/>
    </source>
</evidence>
<feature type="compositionally biased region" description="Polar residues" evidence="1">
    <location>
        <begin position="502"/>
        <end position="512"/>
    </location>
</feature>
<feature type="transmembrane region" description="Helical" evidence="2">
    <location>
        <begin position="292"/>
        <end position="313"/>
    </location>
</feature>
<feature type="region of interest" description="Disordered" evidence="1">
    <location>
        <begin position="202"/>
        <end position="249"/>
    </location>
</feature>
<feature type="transmembrane region" description="Helical" evidence="2">
    <location>
        <begin position="357"/>
        <end position="378"/>
    </location>
</feature>
<evidence type="ECO:0000313" key="4">
    <source>
        <dbReference type="EMBL" id="MDL2343925.1"/>
    </source>
</evidence>
<feature type="transmembrane region" description="Helical" evidence="2">
    <location>
        <begin position="177"/>
        <end position="198"/>
    </location>
</feature>
<dbReference type="InterPro" id="IPR025403">
    <property type="entry name" value="TgpA-like_C"/>
</dbReference>
<comment type="caution">
    <text evidence="4">The sequence shown here is derived from an EMBL/GenBank/DDBJ whole genome shotgun (WGS) entry which is preliminary data.</text>
</comment>
<feature type="transmembrane region" description="Helical" evidence="2">
    <location>
        <begin position="116"/>
        <end position="133"/>
    </location>
</feature>
<sequence>MTTLPVPPARRPWRPDRSWLLLAAPFVAASWLPWWGVLAFFLVLLLIRFDQAAEVVRVPLLLLAAGVTLIPLLGRVANPDESFVAALLAYGALFLPVVVTALLMHFALGMLEVGRSAGIAWLALLLLPGILGLAPSPVFGLPAGLGLGLLALLLCALGSKGREERPARRLTGSGRAIWNAALVGAVLAGALTLGTLALGPAGGGERGASSSTPPVEQSRGTPDRDAQSPSGEGAQPTNEPPGGAVVTRWSSNGAQFPGTDLAFLGGSLLLLAMVFFFWRVSAVRAGPVTTRFHWWEIAAVVGIVLMGVMMLVYGLSPIVTAALAGTGEASGGGPGAMGETIVLEETLPPWFAPFAHWVNRILFVIVLLFAVAVFIFAWKLRRSTDDDLQVELSADEAAAAAQPEALHRVRLAYRSAQSALGAAGLGRGPSETPAEHAARASLNLPDLAAPLGTLVTAYAPVRYGGRVTEEDAASAEAAARDITALSAEYRPLKLPDAPAGSDSHTAPSQETP</sequence>
<keyword evidence="2" id="KW-0472">Membrane</keyword>
<dbReference type="RefSeq" id="WP_285522585.1">
    <property type="nucleotide sequence ID" value="NZ_JASNGB010000047.1"/>
</dbReference>
<keyword evidence="5" id="KW-1185">Reference proteome</keyword>
<accession>A0ABT7JHF0</accession>
<reference evidence="4 5" key="1">
    <citation type="submission" date="2023-05" db="EMBL/GenBank/DDBJ databases">
        <authorList>
            <person name="Gao F."/>
        </authorList>
    </citation>
    <scope>NUCLEOTIDE SEQUENCE [LARGE SCALE GENOMIC DNA]</scope>
    <source>
        <strain evidence="4 5">MIMF12</strain>
    </source>
</reference>
<keyword evidence="2" id="KW-1133">Transmembrane helix</keyword>
<feature type="transmembrane region" description="Helical" evidence="2">
    <location>
        <begin position="139"/>
        <end position="157"/>
    </location>
</feature>
<keyword evidence="2" id="KW-0812">Transmembrane</keyword>
<evidence type="ECO:0000313" key="5">
    <source>
        <dbReference type="Proteomes" id="UP001302059"/>
    </source>
</evidence>
<dbReference type="Pfam" id="PF13559">
    <property type="entry name" value="DUF4129"/>
    <property type="match status" value="1"/>
</dbReference>
<feature type="compositionally biased region" description="Polar residues" evidence="1">
    <location>
        <begin position="208"/>
        <end position="220"/>
    </location>
</feature>
<feature type="region of interest" description="Disordered" evidence="1">
    <location>
        <begin position="491"/>
        <end position="512"/>
    </location>
</feature>
<name>A0ABT7JHF0_9DEIO</name>
<gene>
    <name evidence="4" type="ORF">QOL99_07150</name>
</gene>
<feature type="transmembrane region" description="Helical" evidence="2">
    <location>
        <begin position="83"/>
        <end position="104"/>
    </location>
</feature>
<dbReference type="Proteomes" id="UP001302059">
    <property type="component" value="Unassembled WGS sequence"/>
</dbReference>
<feature type="transmembrane region" description="Helical" evidence="2">
    <location>
        <begin position="261"/>
        <end position="280"/>
    </location>
</feature>
<organism evidence="4 5">
    <name type="scientific">Deinococcus rhizophilus</name>
    <dbReference type="NCBI Taxonomy" id="3049544"/>
    <lineage>
        <taxon>Bacteria</taxon>
        <taxon>Thermotogati</taxon>
        <taxon>Deinococcota</taxon>
        <taxon>Deinococci</taxon>
        <taxon>Deinococcales</taxon>
        <taxon>Deinococcaceae</taxon>
        <taxon>Deinococcus</taxon>
    </lineage>
</organism>
<evidence type="ECO:0000256" key="2">
    <source>
        <dbReference type="SAM" id="Phobius"/>
    </source>
</evidence>
<dbReference type="EMBL" id="JASNGB010000047">
    <property type="protein sequence ID" value="MDL2343925.1"/>
    <property type="molecule type" value="Genomic_DNA"/>
</dbReference>